<gene>
    <name evidence="2" type="ORF">BD626DRAFT_485016</name>
</gene>
<feature type="compositionally biased region" description="Basic residues" evidence="1">
    <location>
        <begin position="39"/>
        <end position="50"/>
    </location>
</feature>
<evidence type="ECO:0000313" key="2">
    <source>
        <dbReference type="EMBL" id="TRM67188.1"/>
    </source>
</evidence>
<protein>
    <submittedName>
        <fullName evidence="2">Uncharacterized protein</fullName>
    </submittedName>
</protein>
<evidence type="ECO:0000256" key="1">
    <source>
        <dbReference type="SAM" id="MobiDB-lite"/>
    </source>
</evidence>
<name>A0A550CQY5_9AGAR</name>
<sequence>MATYTSLLRHRVLELQKPQRNPPLSHSTTSLHRPSARALSRRRELKKRGQCTRNKVSAARTNDDTRPPFAQARAIP</sequence>
<proteinExistence type="predicted"/>
<organism evidence="2 3">
    <name type="scientific">Schizophyllum amplum</name>
    <dbReference type="NCBI Taxonomy" id="97359"/>
    <lineage>
        <taxon>Eukaryota</taxon>
        <taxon>Fungi</taxon>
        <taxon>Dikarya</taxon>
        <taxon>Basidiomycota</taxon>
        <taxon>Agaricomycotina</taxon>
        <taxon>Agaricomycetes</taxon>
        <taxon>Agaricomycetidae</taxon>
        <taxon>Agaricales</taxon>
        <taxon>Schizophyllaceae</taxon>
        <taxon>Schizophyllum</taxon>
    </lineage>
</organism>
<accession>A0A550CQY5</accession>
<keyword evidence="3" id="KW-1185">Reference proteome</keyword>
<feature type="region of interest" description="Disordered" evidence="1">
    <location>
        <begin position="13"/>
        <end position="76"/>
    </location>
</feature>
<dbReference type="Proteomes" id="UP000320762">
    <property type="component" value="Unassembled WGS sequence"/>
</dbReference>
<reference evidence="2 3" key="1">
    <citation type="journal article" date="2019" name="New Phytol.">
        <title>Comparative genomics reveals unique wood-decay strategies and fruiting body development in the Schizophyllaceae.</title>
        <authorList>
            <person name="Almasi E."/>
            <person name="Sahu N."/>
            <person name="Krizsan K."/>
            <person name="Balint B."/>
            <person name="Kovacs G.M."/>
            <person name="Kiss B."/>
            <person name="Cseklye J."/>
            <person name="Drula E."/>
            <person name="Henrissat B."/>
            <person name="Nagy I."/>
            <person name="Chovatia M."/>
            <person name="Adam C."/>
            <person name="LaButti K."/>
            <person name="Lipzen A."/>
            <person name="Riley R."/>
            <person name="Grigoriev I.V."/>
            <person name="Nagy L.G."/>
        </authorList>
    </citation>
    <scope>NUCLEOTIDE SEQUENCE [LARGE SCALE GENOMIC DNA]</scope>
    <source>
        <strain evidence="2 3">NL-1724</strain>
    </source>
</reference>
<comment type="caution">
    <text evidence="2">The sequence shown here is derived from an EMBL/GenBank/DDBJ whole genome shotgun (WGS) entry which is preliminary data.</text>
</comment>
<dbReference type="AlphaFoldDB" id="A0A550CQY5"/>
<evidence type="ECO:0000313" key="3">
    <source>
        <dbReference type="Proteomes" id="UP000320762"/>
    </source>
</evidence>
<dbReference type="EMBL" id="VDMD01000003">
    <property type="protein sequence ID" value="TRM67188.1"/>
    <property type="molecule type" value="Genomic_DNA"/>
</dbReference>
<feature type="compositionally biased region" description="Polar residues" evidence="1">
    <location>
        <begin position="18"/>
        <end position="32"/>
    </location>
</feature>